<dbReference type="Proteomes" id="UP000756132">
    <property type="component" value="Chromosome 2"/>
</dbReference>
<dbReference type="OrthoDB" id="4843036at2759"/>
<dbReference type="AlphaFoldDB" id="A0A9Q8LB85"/>
<reference evidence="2" key="1">
    <citation type="submission" date="2021-12" db="EMBL/GenBank/DDBJ databases">
        <authorList>
            <person name="Zaccaron A."/>
            <person name="Stergiopoulos I."/>
        </authorList>
    </citation>
    <scope>NUCLEOTIDE SEQUENCE</scope>
    <source>
        <strain evidence="2">Race5_Kim</strain>
    </source>
</reference>
<protein>
    <recommendedName>
        <fullName evidence="4">Apple domain-containing protein</fullName>
    </recommendedName>
</protein>
<keyword evidence="3" id="KW-1185">Reference proteome</keyword>
<dbReference type="KEGG" id="ffu:CLAFUR5_03888"/>
<feature type="compositionally biased region" description="Low complexity" evidence="1">
    <location>
        <begin position="264"/>
        <end position="274"/>
    </location>
</feature>
<organism evidence="2 3">
    <name type="scientific">Passalora fulva</name>
    <name type="common">Tomato leaf mold</name>
    <name type="synonym">Cladosporium fulvum</name>
    <dbReference type="NCBI Taxonomy" id="5499"/>
    <lineage>
        <taxon>Eukaryota</taxon>
        <taxon>Fungi</taxon>
        <taxon>Dikarya</taxon>
        <taxon>Ascomycota</taxon>
        <taxon>Pezizomycotina</taxon>
        <taxon>Dothideomycetes</taxon>
        <taxon>Dothideomycetidae</taxon>
        <taxon>Mycosphaerellales</taxon>
        <taxon>Mycosphaerellaceae</taxon>
        <taxon>Fulvia</taxon>
    </lineage>
</organism>
<evidence type="ECO:0000313" key="2">
    <source>
        <dbReference type="EMBL" id="UJO14316.1"/>
    </source>
</evidence>
<evidence type="ECO:0008006" key="4">
    <source>
        <dbReference type="Google" id="ProtNLM"/>
    </source>
</evidence>
<feature type="compositionally biased region" description="Low complexity" evidence="1">
    <location>
        <begin position="145"/>
        <end position="163"/>
    </location>
</feature>
<evidence type="ECO:0000256" key="1">
    <source>
        <dbReference type="SAM" id="MobiDB-lite"/>
    </source>
</evidence>
<feature type="region of interest" description="Disordered" evidence="1">
    <location>
        <begin position="244"/>
        <end position="274"/>
    </location>
</feature>
<evidence type="ECO:0000313" key="3">
    <source>
        <dbReference type="Proteomes" id="UP000756132"/>
    </source>
</evidence>
<name>A0A9Q8LB85_PASFU</name>
<reference evidence="2" key="2">
    <citation type="journal article" date="2022" name="Microb. Genom.">
        <title>A chromosome-scale genome assembly of the tomato pathogen Cladosporium fulvum reveals a compartmentalized genome architecture and the presence of a dispensable chromosome.</title>
        <authorList>
            <person name="Zaccaron A.Z."/>
            <person name="Chen L.H."/>
            <person name="Samaras A."/>
            <person name="Stergiopoulos I."/>
        </authorList>
    </citation>
    <scope>NUCLEOTIDE SEQUENCE</scope>
    <source>
        <strain evidence="2">Race5_Kim</strain>
    </source>
</reference>
<dbReference type="EMBL" id="CP090164">
    <property type="protein sequence ID" value="UJO14316.1"/>
    <property type="molecule type" value="Genomic_DNA"/>
</dbReference>
<accession>A0A9Q8LB85</accession>
<proteinExistence type="predicted"/>
<feature type="region of interest" description="Disordered" evidence="1">
    <location>
        <begin position="145"/>
        <end position="169"/>
    </location>
</feature>
<dbReference type="GeneID" id="71983766"/>
<dbReference type="RefSeq" id="XP_047758682.1">
    <property type="nucleotide sequence ID" value="XM_047903036.1"/>
</dbReference>
<gene>
    <name evidence="2" type="ORF">CLAFUR5_03888</name>
</gene>
<sequence length="434" mass="46263">MARSNLTGAGPLCATTNVTVQASPGIPIPVPATLLHARHVSRERCYEECWNARAALKKRVGNDLRVLPSLHNIRFFQSLPITPDLEARTDMGAFVRVAALCWVAELALAKVVTVSEGLCSTNLPAPTYGWVSTSGTTIPYTFPPTSTQTSSASMSASVPQVPSDEPSISVPEVYPTASEPSVEPSISVPEVYPTASEPPVSISSVVVVPIPSPPPSDSPPIIDPIYTSTSTSSVPPVELPSVIPSSTESAVEPPITTAAPELEPVPSEDPTTTSTTSEFVYIPAVSSNPPIVAPPAATGDACVQTAPEGSTIQCDAADGLTYCYQGINYGLQCGVQYDLIPINEIFFTYTAEECLDQCVGRPGCAGVQWNFAFSDCTLFEGLYGVSAELSPYIWFLYNREFIEDTYLPQQICPFNGCTEQPLKRELDAGESLMK</sequence>